<dbReference type="InterPro" id="IPR008979">
    <property type="entry name" value="Galactose-bd-like_sf"/>
</dbReference>
<evidence type="ECO:0000259" key="5">
    <source>
        <dbReference type="Pfam" id="PF02836"/>
    </source>
</evidence>
<feature type="domain" description="Glycosyl hydrolases family 2 sugar binding" evidence="6">
    <location>
        <begin position="158"/>
        <end position="316"/>
    </location>
</feature>
<dbReference type="PANTHER" id="PTHR42732">
    <property type="entry name" value="BETA-GALACTOSIDASE"/>
    <property type="match status" value="1"/>
</dbReference>
<evidence type="ECO:0000259" key="4">
    <source>
        <dbReference type="Pfam" id="PF00703"/>
    </source>
</evidence>
<evidence type="ECO:0000256" key="1">
    <source>
        <dbReference type="ARBA" id="ARBA00007401"/>
    </source>
</evidence>
<dbReference type="EMBL" id="CP040017">
    <property type="protein sequence ID" value="QCP13524.1"/>
    <property type="molecule type" value="Genomic_DNA"/>
</dbReference>
<comment type="similarity">
    <text evidence="1">Belongs to the glycosyl hydrolase 2 family.</text>
</comment>
<keyword evidence="3" id="KW-0326">Glycosidase</keyword>
<name>A0ABX5UP14_9BURK</name>
<dbReference type="GO" id="GO:0016787">
    <property type="term" value="F:hydrolase activity"/>
    <property type="evidence" value="ECO:0007669"/>
    <property type="project" value="UniProtKB-KW"/>
</dbReference>
<dbReference type="InterPro" id="IPR006103">
    <property type="entry name" value="Glyco_hydro_2_cat"/>
</dbReference>
<dbReference type="InterPro" id="IPR006104">
    <property type="entry name" value="Glyco_hydro_2_N"/>
</dbReference>
<evidence type="ECO:0000256" key="2">
    <source>
        <dbReference type="ARBA" id="ARBA00022801"/>
    </source>
</evidence>
<dbReference type="InterPro" id="IPR036156">
    <property type="entry name" value="Beta-gal/glucu_dom_sf"/>
</dbReference>
<feature type="domain" description="Glycoside hydrolase family 2 immunoglobulin-like beta-sandwich" evidence="4">
    <location>
        <begin position="336"/>
        <end position="422"/>
    </location>
</feature>
<evidence type="ECO:0000313" key="7">
    <source>
        <dbReference type="EMBL" id="QCP13524.1"/>
    </source>
</evidence>
<dbReference type="Pfam" id="PF02837">
    <property type="entry name" value="Glyco_hydro_2_N"/>
    <property type="match status" value="1"/>
</dbReference>
<evidence type="ECO:0000259" key="6">
    <source>
        <dbReference type="Pfam" id="PF02837"/>
    </source>
</evidence>
<accession>A0ABX5UP14</accession>
<organism evidence="7 8">
    <name type="scientific">Pseudoduganella umbonata</name>
    <dbReference type="NCBI Taxonomy" id="864828"/>
    <lineage>
        <taxon>Bacteria</taxon>
        <taxon>Pseudomonadati</taxon>
        <taxon>Pseudomonadota</taxon>
        <taxon>Betaproteobacteria</taxon>
        <taxon>Burkholderiales</taxon>
        <taxon>Oxalobacteraceae</taxon>
        <taxon>Telluria group</taxon>
        <taxon>Pseudoduganella</taxon>
    </lineage>
</organism>
<reference evidence="7 8" key="1">
    <citation type="submission" date="2019-05" db="EMBL/GenBank/DDBJ databases">
        <title>Draft Genome Sequences of Six Type Strains of the Genus Massilia.</title>
        <authorList>
            <person name="Miess H."/>
            <person name="Frediansyhah A."/>
            <person name="Gross H."/>
        </authorList>
    </citation>
    <scope>NUCLEOTIDE SEQUENCE [LARGE SCALE GENOMIC DNA]</scope>
    <source>
        <strain evidence="7 8">DSMZ 26121</strain>
    </source>
</reference>
<evidence type="ECO:0000313" key="8">
    <source>
        <dbReference type="Proteomes" id="UP000298763"/>
    </source>
</evidence>
<protein>
    <submittedName>
        <fullName evidence="7">Glycoside hydrolase family 2</fullName>
    </submittedName>
</protein>
<dbReference type="InterPro" id="IPR013783">
    <property type="entry name" value="Ig-like_fold"/>
</dbReference>
<dbReference type="SUPFAM" id="SSF49303">
    <property type="entry name" value="beta-Galactosidase/glucuronidase domain"/>
    <property type="match status" value="1"/>
</dbReference>
<dbReference type="Proteomes" id="UP000298763">
    <property type="component" value="Chromosome"/>
</dbReference>
<keyword evidence="8" id="KW-1185">Reference proteome</keyword>
<dbReference type="Gene3D" id="2.60.40.10">
    <property type="entry name" value="Immunoglobulins"/>
    <property type="match status" value="1"/>
</dbReference>
<evidence type="ECO:0000256" key="3">
    <source>
        <dbReference type="ARBA" id="ARBA00023295"/>
    </source>
</evidence>
<gene>
    <name evidence="7" type="ORF">FCL38_26095</name>
</gene>
<proteinExistence type="inferred from homology"/>
<dbReference type="InterPro" id="IPR051913">
    <property type="entry name" value="GH2_Domain-Containing"/>
</dbReference>
<dbReference type="Pfam" id="PF00703">
    <property type="entry name" value="Glyco_hydro_2"/>
    <property type="match status" value="1"/>
</dbReference>
<dbReference type="SUPFAM" id="SSF51445">
    <property type="entry name" value="(Trans)glycosidases"/>
    <property type="match status" value="1"/>
</dbReference>
<sequence>MLPVPDKSARLLGISPHRRTVISTRLAMKVLSGASSLNILAIISAGRGKGIALLRRSTHGPLLASRARAGPCWRGGLPWCNAAADAMTLQPRHHHPGMLARAIPAERSCSVVRIRTPARAAAGRSVRPANRVSGYHVSMTTTDILHPRPQLTRPDWISLNGTWEFAFDDEDQGRNDGWHDGRALPRSIEVPFPYQSERSGIGTHDVHEIVWYARTFDVPEQWRGNESDEPHDLLLHFGAVDYSTEVWINGRLAGRNRGGHVPFSFNIAPFLVDGANRITLRVEDRQDMYQPRGKQSSSGKPVRIYYWCTTGIWQTVWLEPAPPVRIDSLRWLKTEPDGRLSVEVHLHAPSAGWTVELDVLDETGNRVAFAQAETRFATATLDARIDAPQAWSPDHPYLYGLRVRLVADGRVLDEIGSYCGLRRFEAHDGHFRLNGERTFLLMVLDQGYWPDTNLAAPSVDALRTDAEWIKRLGFNAVRKHQKIEDERWLYWCDRLGLLVWEEMPNTRSWSLDAEEALLSEWERAVERDAGHPCIVAWVPLVESFGFPALYRHPSQQAFIEKLVLRTRRLDPGRLVVDNDGWEHTDLTDVCSIHDYTQPGDKLAARYAEAQQTGVPPLKGWYKDKPLFLPGGKYRGQPVVLSEVGGFLSEPEGADAPRDRLFDYYGSVRSGDELLARYRDLMESLGTLTFLAGACYTQFTDVEHEKNGLLTFDRQPKIDPEQVASLHRALLERYRNG</sequence>
<dbReference type="Gene3D" id="2.60.120.260">
    <property type="entry name" value="Galactose-binding domain-like"/>
    <property type="match status" value="1"/>
</dbReference>
<dbReference type="InterPro" id="IPR006102">
    <property type="entry name" value="Ig-like_GH2"/>
</dbReference>
<keyword evidence="2 7" id="KW-0378">Hydrolase</keyword>
<dbReference type="Pfam" id="PF02836">
    <property type="entry name" value="Glyco_hydro_2_C"/>
    <property type="match status" value="1"/>
</dbReference>
<dbReference type="InterPro" id="IPR017853">
    <property type="entry name" value="GH"/>
</dbReference>
<dbReference type="PANTHER" id="PTHR42732:SF3">
    <property type="entry name" value="HYDROLASE"/>
    <property type="match status" value="1"/>
</dbReference>
<dbReference type="Gene3D" id="3.20.20.80">
    <property type="entry name" value="Glycosidases"/>
    <property type="match status" value="1"/>
</dbReference>
<feature type="domain" description="Glycoside hydrolase family 2 catalytic" evidence="5">
    <location>
        <begin position="428"/>
        <end position="664"/>
    </location>
</feature>
<dbReference type="SUPFAM" id="SSF49785">
    <property type="entry name" value="Galactose-binding domain-like"/>
    <property type="match status" value="1"/>
</dbReference>